<dbReference type="CDD" id="cd04859">
    <property type="entry name" value="Prim_Pol"/>
    <property type="match status" value="1"/>
</dbReference>
<dbReference type="EMBL" id="WRPP01000005">
    <property type="protein sequence ID" value="MVU80631.1"/>
    <property type="molecule type" value="Genomic_DNA"/>
</dbReference>
<dbReference type="Gene3D" id="3.30.720.160">
    <property type="entry name" value="Bifunctional DNA primase/polymerase, N-terminal"/>
    <property type="match status" value="1"/>
</dbReference>
<comment type="caution">
    <text evidence="2">The sequence shown here is derived from an EMBL/GenBank/DDBJ whole genome shotgun (WGS) entry which is preliminary data.</text>
</comment>
<evidence type="ECO:0000313" key="2">
    <source>
        <dbReference type="EMBL" id="MVU80631.1"/>
    </source>
</evidence>
<dbReference type="AlphaFoldDB" id="A0A7K1V267"/>
<evidence type="ECO:0000313" key="3">
    <source>
        <dbReference type="Proteomes" id="UP000466794"/>
    </source>
</evidence>
<proteinExistence type="predicted"/>
<dbReference type="SMART" id="SM00943">
    <property type="entry name" value="Prim-Pol"/>
    <property type="match status" value="1"/>
</dbReference>
<organism evidence="2 3">
    <name type="scientific">Nocardia terrae</name>
    <dbReference type="NCBI Taxonomy" id="2675851"/>
    <lineage>
        <taxon>Bacteria</taxon>
        <taxon>Bacillati</taxon>
        <taxon>Actinomycetota</taxon>
        <taxon>Actinomycetes</taxon>
        <taxon>Mycobacteriales</taxon>
        <taxon>Nocardiaceae</taxon>
        <taxon>Nocardia</taxon>
    </lineage>
</organism>
<dbReference type="RefSeq" id="WP_157390224.1">
    <property type="nucleotide sequence ID" value="NZ_WRPP01000005.1"/>
</dbReference>
<sequence>MPTNRFRAAAHAAAARGWFVFPLRPGSKRPALREWPREATTDPERIRRWWNTNPHYNIGIATGPSQLHVIDLDTHHGIDGPAVLRHLAITTAQQTSLLTYTVATPSGTGRHLYYGAPQGLRLPNTTARLGPGIDTRGHGGYVVAVGSHTIDGDYRVLANKPVADLPEWLQALLTPPPTPPGNPGAPPQHPDAYLQAILTAETSKVRTATPGTRNTTLFRAALTLGRLIAGQTLDPHLARDALTTAAAIHIGHHEFTARELERTITSGFTIGARHPRHLTTRR</sequence>
<dbReference type="Proteomes" id="UP000466794">
    <property type="component" value="Unassembled WGS sequence"/>
</dbReference>
<dbReference type="Pfam" id="PF09250">
    <property type="entry name" value="Prim-Pol"/>
    <property type="match status" value="1"/>
</dbReference>
<feature type="domain" description="DNA primase/polymerase bifunctional N-terminal" evidence="1">
    <location>
        <begin position="10"/>
        <end position="169"/>
    </location>
</feature>
<protein>
    <submittedName>
        <fullName evidence="2">DNA primase</fullName>
    </submittedName>
</protein>
<keyword evidence="3" id="KW-1185">Reference proteome</keyword>
<name>A0A7K1V267_9NOCA</name>
<dbReference type="SUPFAM" id="SSF56747">
    <property type="entry name" value="Prim-pol domain"/>
    <property type="match status" value="1"/>
</dbReference>
<reference evidence="2 3" key="1">
    <citation type="submission" date="2019-12" db="EMBL/GenBank/DDBJ databases">
        <title>Nocardia sp. nov. ET3-3 isolated from soil.</title>
        <authorList>
            <person name="Kanchanasin P."/>
            <person name="Tanasupawat S."/>
            <person name="Yuki M."/>
            <person name="Kudo T."/>
        </authorList>
    </citation>
    <scope>NUCLEOTIDE SEQUENCE [LARGE SCALE GENOMIC DNA]</scope>
    <source>
        <strain evidence="2 3">ET3-3</strain>
    </source>
</reference>
<dbReference type="InterPro" id="IPR015330">
    <property type="entry name" value="DNA_primase/pol_bifunc_N"/>
</dbReference>
<evidence type="ECO:0000259" key="1">
    <source>
        <dbReference type="SMART" id="SM00943"/>
    </source>
</evidence>
<gene>
    <name evidence="2" type="ORF">GPX89_25695</name>
</gene>
<accession>A0A7K1V267</accession>